<dbReference type="PANTHER" id="PTHR45891">
    <property type="entry name" value="ZINC FINGER HOMEOBOX PROTEIN"/>
    <property type="match status" value="1"/>
</dbReference>
<accession>A0A1W2VPL1</accession>
<feature type="region of interest" description="Disordered" evidence="11">
    <location>
        <begin position="830"/>
        <end position="868"/>
    </location>
</feature>
<dbReference type="InterPro" id="IPR009057">
    <property type="entry name" value="Homeodomain-like_sf"/>
</dbReference>
<dbReference type="HOGENOM" id="CLU_298956_0_0_1"/>
<dbReference type="Gene3D" id="1.10.10.60">
    <property type="entry name" value="Homeodomain-like"/>
    <property type="match status" value="3"/>
</dbReference>
<feature type="compositionally biased region" description="Basic and acidic residues" evidence="11">
    <location>
        <begin position="277"/>
        <end position="287"/>
    </location>
</feature>
<feature type="compositionally biased region" description="Polar residues" evidence="11">
    <location>
        <begin position="552"/>
        <end position="562"/>
    </location>
</feature>
<evidence type="ECO:0000313" key="15">
    <source>
        <dbReference type="Proteomes" id="UP000008144"/>
    </source>
</evidence>
<keyword evidence="7 9" id="KW-0371">Homeobox</keyword>
<name>Q1RLB9_CIOIN</name>
<comment type="subcellular location">
    <subcellularLocation>
        <location evidence="1 9 10">Nucleus</location>
    </subcellularLocation>
</comment>
<proteinExistence type="evidence at transcript level"/>
<dbReference type="PROSITE" id="PS00028">
    <property type="entry name" value="ZINC_FINGER_C2H2_1"/>
    <property type="match status" value="2"/>
</dbReference>
<evidence type="ECO:0000256" key="4">
    <source>
        <dbReference type="ARBA" id="ARBA00022771"/>
    </source>
</evidence>
<dbReference type="PROSITE" id="PS50071">
    <property type="entry name" value="HOMEOBOX_2"/>
    <property type="match status" value="3"/>
</dbReference>
<keyword evidence="3" id="KW-0677">Repeat</keyword>
<feature type="domain" description="Homeobox" evidence="12">
    <location>
        <begin position="719"/>
        <end position="779"/>
    </location>
</feature>
<dbReference type="AlphaFoldDB" id="Q1RLB9"/>
<feature type="domain" description="Homeobox" evidence="12">
    <location>
        <begin position="385"/>
        <end position="445"/>
    </location>
</feature>
<evidence type="ECO:0000256" key="7">
    <source>
        <dbReference type="ARBA" id="ARBA00023155"/>
    </source>
</evidence>
<dbReference type="OrthoDB" id="6417226at2759"/>
<dbReference type="FunFam" id="1.10.10.60:FF:000080">
    <property type="entry name" value="Zinc finger homeobox protein 2"/>
    <property type="match status" value="1"/>
</dbReference>
<feature type="domain" description="Homeobox" evidence="12">
    <location>
        <begin position="61"/>
        <end position="121"/>
    </location>
</feature>
<feature type="DNA-binding region" description="Homeobox" evidence="9">
    <location>
        <begin position="63"/>
        <end position="122"/>
    </location>
</feature>
<feature type="region of interest" description="Disordered" evidence="11">
    <location>
        <begin position="277"/>
        <end position="300"/>
    </location>
</feature>
<keyword evidence="4" id="KW-0863">Zinc-finger</keyword>
<evidence type="ECO:0000256" key="3">
    <source>
        <dbReference type="ARBA" id="ARBA00022737"/>
    </source>
</evidence>
<feature type="region of interest" description="Disordered" evidence="11">
    <location>
        <begin position="636"/>
        <end position="703"/>
    </location>
</feature>
<dbReference type="InterPro" id="IPR001356">
    <property type="entry name" value="HD"/>
</dbReference>
<dbReference type="KEGG" id="cin:751576"/>
<organism evidence="13">
    <name type="scientific">Ciona intestinalis</name>
    <name type="common">Transparent sea squirt</name>
    <name type="synonym">Ascidia intestinalis</name>
    <dbReference type="NCBI Taxonomy" id="7719"/>
    <lineage>
        <taxon>Eukaryota</taxon>
        <taxon>Metazoa</taxon>
        <taxon>Chordata</taxon>
        <taxon>Tunicata</taxon>
        <taxon>Ascidiacea</taxon>
        <taxon>Phlebobranchia</taxon>
        <taxon>Cionidae</taxon>
        <taxon>Ciona</taxon>
    </lineage>
</organism>
<evidence type="ECO:0000256" key="11">
    <source>
        <dbReference type="SAM" id="MobiDB-lite"/>
    </source>
</evidence>
<keyword evidence="5" id="KW-0862">Zinc</keyword>
<evidence type="ECO:0000313" key="13">
    <source>
        <dbReference type="EMBL" id="FAA00146.1"/>
    </source>
</evidence>
<dbReference type="GO" id="GO:0003677">
    <property type="term" value="F:DNA binding"/>
    <property type="evidence" value="ECO:0007669"/>
    <property type="project" value="UniProtKB-UniRule"/>
</dbReference>
<dbReference type="CTD" id="751576"/>
<evidence type="ECO:0000256" key="6">
    <source>
        <dbReference type="ARBA" id="ARBA00023125"/>
    </source>
</evidence>
<feature type="DNA-binding region" description="Homeobox" evidence="9">
    <location>
        <begin position="721"/>
        <end position="780"/>
    </location>
</feature>
<evidence type="ECO:0000256" key="5">
    <source>
        <dbReference type="ARBA" id="ARBA00022833"/>
    </source>
</evidence>
<dbReference type="EMBL" id="BR000115">
    <property type="protein sequence ID" value="FAA00146.1"/>
    <property type="molecule type" value="mRNA"/>
</dbReference>
<reference evidence="14" key="3">
    <citation type="journal article" date="2008" name="Genome Biol.">
        <title>Improved genome assembly and evidence-based global gene model set for the chordate Ciona intestinalis: new insight into intron and operon populations.</title>
        <authorList>
            <person name="Satou Y."/>
            <person name="Mineta K."/>
            <person name="Ogasawara M."/>
            <person name="Sasakura Y."/>
            <person name="Shoguchi E."/>
            <person name="Ueno K."/>
            <person name="Yamada L."/>
            <person name="Matsumoto J."/>
            <person name="Wasserscheid J."/>
            <person name="Dewar K."/>
            <person name="Wiley G.B."/>
            <person name="Macmil S.L."/>
            <person name="Roe B.A."/>
            <person name="Zeller R.W."/>
            <person name="Hastings K.E."/>
            <person name="Lemaire P."/>
            <person name="Lindquist E."/>
            <person name="Endo T."/>
            <person name="Hotta K."/>
            <person name="Inaba K."/>
        </authorList>
    </citation>
    <scope>NUCLEOTIDE SEQUENCE [LARGE SCALE GENOMIC DNA]</scope>
    <source>
        <strain evidence="14">wild type</strain>
    </source>
</reference>
<dbReference type="Proteomes" id="UP000008144">
    <property type="component" value="Chromosome 3"/>
</dbReference>
<accession>F6SMD9</accession>
<feature type="DNA-binding region" description="Homeobox" evidence="9">
    <location>
        <begin position="387"/>
        <end position="446"/>
    </location>
</feature>
<dbReference type="SMART" id="SM00355">
    <property type="entry name" value="ZnF_C2H2"/>
    <property type="match status" value="3"/>
</dbReference>
<feature type="compositionally biased region" description="Low complexity" evidence="11">
    <location>
        <begin position="842"/>
        <end position="857"/>
    </location>
</feature>
<protein>
    <submittedName>
        <fullName evidence="14">Transcription factor ATBF</fullName>
    </submittedName>
    <submittedName>
        <fullName evidence="13">Transcription factor protein</fullName>
    </submittedName>
</protein>
<keyword evidence="2" id="KW-0479">Metal-binding</keyword>
<feature type="region of interest" description="Disordered" evidence="11">
    <location>
        <begin position="335"/>
        <end position="368"/>
    </location>
</feature>
<evidence type="ECO:0000313" key="14">
    <source>
        <dbReference type="Ensembl" id="ENSCINP00000022365.2"/>
    </source>
</evidence>
<gene>
    <name evidence="13" type="primary">Ci-ATBF</name>
    <name evidence="14" type="synonym">atbf</name>
</gene>
<dbReference type="SUPFAM" id="SSF46689">
    <property type="entry name" value="Homeodomain-like"/>
    <property type="match status" value="3"/>
</dbReference>
<dbReference type="GO" id="GO:0005634">
    <property type="term" value="C:nucleus"/>
    <property type="evidence" value="ECO:0007669"/>
    <property type="project" value="UniProtKB-SubCell"/>
</dbReference>
<evidence type="ECO:0000259" key="12">
    <source>
        <dbReference type="PROSITE" id="PS50071"/>
    </source>
</evidence>
<dbReference type="STRING" id="7719.ENSCINP00000022365"/>
<dbReference type="GeneTree" id="ENSGT00940000174440"/>
<dbReference type="InterPro" id="IPR051968">
    <property type="entry name" value="ZnFinger_Homeobox_TR"/>
</dbReference>
<feature type="compositionally biased region" description="Low complexity" evidence="11">
    <location>
        <begin position="347"/>
        <end position="363"/>
    </location>
</feature>
<evidence type="ECO:0000256" key="9">
    <source>
        <dbReference type="PROSITE-ProRule" id="PRU00108"/>
    </source>
</evidence>
<feature type="compositionally biased region" description="Polar residues" evidence="11">
    <location>
        <begin position="529"/>
        <end position="540"/>
    </location>
</feature>
<keyword evidence="15" id="KW-1185">Reference proteome</keyword>
<dbReference type="Pfam" id="PF12874">
    <property type="entry name" value="zf-met"/>
    <property type="match status" value="1"/>
</dbReference>
<evidence type="ECO:0000256" key="1">
    <source>
        <dbReference type="ARBA" id="ARBA00004123"/>
    </source>
</evidence>
<feature type="region of interest" description="Disordered" evidence="11">
    <location>
        <begin position="527"/>
        <end position="562"/>
    </location>
</feature>
<feature type="compositionally biased region" description="Polar residues" evidence="11">
    <location>
        <begin position="288"/>
        <end position="300"/>
    </location>
</feature>
<reference evidence="15" key="1">
    <citation type="journal article" date="2002" name="Science">
        <title>The draft genome of Ciona intestinalis: insights into chordate and vertebrate origins.</title>
        <authorList>
            <person name="Dehal P."/>
            <person name="Satou Y."/>
            <person name="Campbell R.K."/>
            <person name="Chapman J."/>
            <person name="Degnan B."/>
            <person name="De Tomaso A."/>
            <person name="Davidson B."/>
            <person name="Di Gregorio A."/>
            <person name="Gelpke M."/>
            <person name="Goodstein D.M."/>
            <person name="Harafuji N."/>
            <person name="Hastings K.E."/>
            <person name="Ho I."/>
            <person name="Hotta K."/>
            <person name="Huang W."/>
            <person name="Kawashima T."/>
            <person name="Lemaire P."/>
            <person name="Martinez D."/>
            <person name="Meinertzhagen I.A."/>
            <person name="Necula S."/>
            <person name="Nonaka M."/>
            <person name="Putnam N."/>
            <person name="Rash S."/>
            <person name="Saiga H."/>
            <person name="Satake M."/>
            <person name="Terry A."/>
            <person name="Yamada L."/>
            <person name="Wang H.G."/>
            <person name="Awazu S."/>
            <person name="Azumi K."/>
            <person name="Boore J."/>
            <person name="Branno M."/>
            <person name="Chin-Bow S."/>
            <person name="DeSantis R."/>
            <person name="Doyle S."/>
            <person name="Francino P."/>
            <person name="Keys D.N."/>
            <person name="Haga S."/>
            <person name="Hayashi H."/>
            <person name="Hino K."/>
            <person name="Imai K.S."/>
            <person name="Inaba K."/>
            <person name="Kano S."/>
            <person name="Kobayashi K."/>
            <person name="Kobayashi M."/>
            <person name="Lee B.I."/>
            <person name="Makabe K.W."/>
            <person name="Manohar C."/>
            <person name="Matassi G."/>
            <person name="Medina M."/>
            <person name="Mochizuki Y."/>
            <person name="Mount S."/>
            <person name="Morishita T."/>
            <person name="Miura S."/>
            <person name="Nakayama A."/>
            <person name="Nishizaka S."/>
            <person name="Nomoto H."/>
            <person name="Ohta F."/>
            <person name="Oishi K."/>
            <person name="Rigoutsos I."/>
            <person name="Sano M."/>
            <person name="Sasaki A."/>
            <person name="Sasakura Y."/>
            <person name="Shoguchi E."/>
            <person name="Shin-i T."/>
            <person name="Spagnuolo A."/>
            <person name="Stainier D."/>
            <person name="Suzuki M.M."/>
            <person name="Tassy O."/>
            <person name="Takatori N."/>
            <person name="Tokuoka M."/>
            <person name="Yagi K."/>
            <person name="Yoshizaki F."/>
            <person name="Wada S."/>
            <person name="Zhang C."/>
            <person name="Hyatt P.D."/>
            <person name="Larimer F."/>
            <person name="Detter C."/>
            <person name="Doggett N."/>
            <person name="Glavina T."/>
            <person name="Hawkins T."/>
            <person name="Richardson P."/>
            <person name="Lucas S."/>
            <person name="Kohara Y."/>
            <person name="Levine M."/>
            <person name="Satoh N."/>
            <person name="Rokhsar D.S."/>
        </authorList>
    </citation>
    <scope>NUCLEOTIDE SEQUENCE [LARGE SCALE GENOMIC DNA]</scope>
</reference>
<reference evidence="13" key="2">
    <citation type="journal article" date="2006" name="Dev. Biol.">
        <title>Systematic analysis of embryonic expression profiles of zinc finger genes in Ciona intestinalis.</title>
        <authorList>
            <person name="Miwata K."/>
            <person name="Chiba T."/>
            <person name="Horii R."/>
            <person name="Yamada L."/>
            <person name="Kubo A."/>
            <person name="Miyamura D."/>
            <person name="Satoh N."/>
            <person name="Satou Y."/>
        </authorList>
    </citation>
    <scope>NUCLEOTIDE SEQUENCE</scope>
</reference>
<feature type="region of interest" description="Disordered" evidence="11">
    <location>
        <begin position="917"/>
        <end position="937"/>
    </location>
</feature>
<dbReference type="RefSeq" id="NP_001041465.1">
    <property type="nucleotide sequence ID" value="NM_001048000.1"/>
</dbReference>
<evidence type="ECO:0000256" key="10">
    <source>
        <dbReference type="RuleBase" id="RU000682"/>
    </source>
</evidence>
<feature type="region of interest" description="Disordered" evidence="11">
    <location>
        <begin position="179"/>
        <end position="225"/>
    </location>
</feature>
<dbReference type="PROSITE" id="PS00027">
    <property type="entry name" value="HOMEOBOX_1"/>
    <property type="match status" value="1"/>
</dbReference>
<dbReference type="CDD" id="cd00086">
    <property type="entry name" value="homeodomain"/>
    <property type="match status" value="3"/>
</dbReference>
<reference evidence="14" key="4">
    <citation type="submission" date="2025-05" db="UniProtKB">
        <authorList>
            <consortium name="Ensembl"/>
        </authorList>
    </citation>
    <scope>IDENTIFICATION</scope>
</reference>
<dbReference type="InterPro" id="IPR013087">
    <property type="entry name" value="Znf_C2H2_type"/>
</dbReference>
<dbReference type="GeneID" id="751576"/>
<accession>Q1RLB9</accession>
<evidence type="ECO:0000256" key="2">
    <source>
        <dbReference type="ARBA" id="ARBA00022723"/>
    </source>
</evidence>
<keyword evidence="8 9" id="KW-0539">Nucleus</keyword>
<sequence length="1004" mass="112800">MTWHPKLHCHRKLSSIGSGTLCSRSDSGPRTHHTTSASHLCLVWRMLIGHNLRSRRPQLKIPQRTPRTRFTDFQLQVLQEFFDKNAYPKDDDLDKLSKTLDLSTRVIVVWFQNARQKARKNFEQSQQPHVNISPGQPIQATSYRPVSPVVEEAIAKARLLTQGSKTDLDNFVRKSMNEVGKNIQPKDKQSPSLQESFKTSTRTPSNDSNPQSHSRTSSNTENKEKSNFPCQVCDLSFATIPQWQAHQQVHLAANVASVFGQYGFMYMQGLMGDEQKTEDKKVEEKSVSDSWSNNTDKLGWNGQQPWMKHSIEQKLPNQARTISDDKASTIRSRLVTPPMGGAKRKISTSPTLSHSSSSSTSPSMVQNSMMRQKGAYMDERDSLGKDPKRLRTTITPEQLEYLYQQYLVDSSPSRKIIEQISEAVGLKKRVVQVWFQNTRARERKGQFRSSVARCSSGQVQYKFCQLCRMVFRSKIELDTHMQVRHNEHSSKDEPADKKMRLAIGSPQLSQSPAINRDTVQQDYRKFDNSRSSSDQGNKSMHSMHENAPSPMRLQNQTQKPKQENNFLKESNYNADTARTNHINSLKQLFGGANANTPSTLDLQQKLAALYASRKEVYQSIDPSPLLALQLPTSSTETNQQIVPRSSENISTPPPVNSTSQKNTSNIAVSSKTGNEQSQDKSFQQDISATHQTSDTAAISPHSPTSKQKFLAYMNEGTYATPKRYRTQMTSVQVRALKSCFRSYKTPSLTECEVLGSEIGLPKRVIQVWFQNARAKEKKYKLQNPDCQDKYSDQSQLTECPTCFPIVRFSLAAEVREHAFSHIHLQQLMKGSDSGLSNEPRHSYNSSPSSSHGSFDNSYMADQPMSDTQHSEQFLFNHVQSSAAEPSSTSSLTPSSAEYSCAQTMSRLSSAESLNAADTAMHEASGSTTPDKEEADHSSEYTNALMSNPALLQQYQQAVQKMMTGGNEVINDADAQSMHQARLQAFQRSLYKMLNLPHTSAAGGR</sequence>
<evidence type="ECO:0000256" key="8">
    <source>
        <dbReference type="ARBA" id="ARBA00023242"/>
    </source>
</evidence>
<dbReference type="PANTHER" id="PTHR45891:SF3">
    <property type="entry name" value="ZINC FINGER PROTEIN 2"/>
    <property type="match status" value="1"/>
</dbReference>
<keyword evidence="6 9" id="KW-0238">DNA-binding</keyword>
<dbReference type="Ensembl" id="ENSCINT00000022611.2">
    <property type="protein sequence ID" value="ENSCINP00000022365.2"/>
    <property type="gene ID" value="ENSCING00000011787.2"/>
</dbReference>
<dbReference type="GO" id="GO:0000981">
    <property type="term" value="F:DNA-binding transcription factor activity, RNA polymerase II-specific"/>
    <property type="evidence" value="ECO:0007669"/>
    <property type="project" value="InterPro"/>
</dbReference>
<feature type="compositionally biased region" description="Polar residues" evidence="11">
    <location>
        <begin position="190"/>
        <end position="220"/>
    </location>
</feature>
<dbReference type="GO" id="GO:0008270">
    <property type="term" value="F:zinc ion binding"/>
    <property type="evidence" value="ECO:0007669"/>
    <property type="project" value="UniProtKB-KW"/>
</dbReference>
<dbReference type="Pfam" id="PF00046">
    <property type="entry name" value="Homeodomain"/>
    <property type="match status" value="3"/>
</dbReference>
<dbReference type="EMBL" id="EAAA01001615">
    <property type="status" value="NOT_ANNOTATED_CDS"/>
    <property type="molecule type" value="Genomic_DNA"/>
</dbReference>
<dbReference type="SMART" id="SM00389">
    <property type="entry name" value="HOX"/>
    <property type="match status" value="3"/>
</dbReference>
<dbReference type="OMA" id="AMHEASG"/>
<dbReference type="InterPro" id="IPR017970">
    <property type="entry name" value="Homeobox_CS"/>
</dbReference>